<dbReference type="CDD" id="cd00093">
    <property type="entry name" value="HTH_XRE"/>
    <property type="match status" value="1"/>
</dbReference>
<feature type="region of interest" description="Disordered" evidence="4">
    <location>
        <begin position="1"/>
        <end position="26"/>
    </location>
</feature>
<dbReference type="HOGENOM" id="CLU_144725_3_0_6"/>
<organism evidence="6 7">
    <name type="scientific">gamma proteobacterium HTCC2207</name>
    <dbReference type="NCBI Taxonomy" id="314287"/>
    <lineage>
        <taxon>Bacteria</taxon>
        <taxon>Pseudomonadati</taxon>
        <taxon>Pseudomonadota</taxon>
        <taxon>Gammaproteobacteria</taxon>
        <taxon>Cellvibrionales</taxon>
        <taxon>Porticoccaceae</taxon>
        <taxon>SAR92 clade</taxon>
    </lineage>
</organism>
<dbReference type="OrthoDB" id="9799384at2"/>
<gene>
    <name evidence="6" type="ORF">GB2207_00160</name>
</gene>
<dbReference type="InterPro" id="IPR010982">
    <property type="entry name" value="Lambda_DNA-bd_dom_sf"/>
</dbReference>
<dbReference type="eggNOG" id="COG2944">
    <property type="taxonomic scope" value="Bacteria"/>
</dbReference>
<dbReference type="PANTHER" id="PTHR36511:SF3">
    <property type="entry name" value="ANTITOXIN HIGA-2"/>
    <property type="match status" value="1"/>
</dbReference>
<dbReference type="InterPro" id="IPR032758">
    <property type="entry name" value="MqsA/HigA-2"/>
</dbReference>
<keyword evidence="7" id="KW-1185">Reference proteome</keyword>
<evidence type="ECO:0000256" key="4">
    <source>
        <dbReference type="SAM" id="MobiDB-lite"/>
    </source>
</evidence>
<dbReference type="InterPro" id="IPR052359">
    <property type="entry name" value="HTH-type_reg/antitoxin"/>
</dbReference>
<sequence>MTTKLSRKSSKNPSQKQSKKPSKMTTAGQALLDDVLAIKAGASAKTWSPEQLLVISVRKELHKTQPAFAKLLGIPVGTLRDWEQGRKQPDSAAVTLIKVAQRHPQVLEQLVA</sequence>
<dbReference type="STRING" id="314287.GB2207_00160"/>
<dbReference type="AlphaFoldDB" id="Q1YQA4"/>
<evidence type="ECO:0000313" key="7">
    <source>
        <dbReference type="Proteomes" id="UP000005555"/>
    </source>
</evidence>
<evidence type="ECO:0000259" key="5">
    <source>
        <dbReference type="PROSITE" id="PS50943"/>
    </source>
</evidence>
<dbReference type="Gene3D" id="1.10.260.40">
    <property type="entry name" value="lambda repressor-like DNA-binding domains"/>
    <property type="match status" value="1"/>
</dbReference>
<proteinExistence type="predicted"/>
<reference evidence="6 7" key="1">
    <citation type="submission" date="2006-03" db="EMBL/GenBank/DDBJ databases">
        <authorList>
            <person name="Giovannoni S.J."/>
            <person name="Cho J.-C."/>
            <person name="Ferriera S."/>
            <person name="Johnson J."/>
            <person name="Kravitz S."/>
            <person name="Halpern A."/>
            <person name="Remington K."/>
            <person name="Beeson K."/>
            <person name="Tran B."/>
            <person name="Rogers Y.-H."/>
            <person name="Friedman R."/>
            <person name="Venter J.C."/>
        </authorList>
    </citation>
    <scope>NUCLEOTIDE SEQUENCE [LARGE SCALE GENOMIC DNA]</scope>
    <source>
        <strain evidence="6 7">HTCC2207</strain>
    </source>
</reference>
<dbReference type="Pfam" id="PF15731">
    <property type="entry name" value="MqsA_antitoxin"/>
    <property type="match status" value="1"/>
</dbReference>
<dbReference type="PROSITE" id="PS50943">
    <property type="entry name" value="HTH_CROC1"/>
    <property type="match status" value="1"/>
</dbReference>
<dbReference type="PANTHER" id="PTHR36511">
    <property type="entry name" value="MERR FAMILY BACTERIAL REGULATORY PROTEIN"/>
    <property type="match status" value="1"/>
</dbReference>
<dbReference type="GO" id="GO:0003677">
    <property type="term" value="F:DNA binding"/>
    <property type="evidence" value="ECO:0007669"/>
    <property type="project" value="UniProtKB-KW"/>
</dbReference>
<feature type="compositionally biased region" description="Basic residues" evidence="4">
    <location>
        <begin position="1"/>
        <end position="10"/>
    </location>
</feature>
<protein>
    <recommendedName>
        <fullName evidence="5">HTH cro/C1-type domain-containing protein</fullName>
    </recommendedName>
</protein>
<comment type="caution">
    <text evidence="6">The sequence shown here is derived from an EMBL/GenBank/DDBJ whole genome shotgun (WGS) entry which is preliminary data.</text>
</comment>
<dbReference type="SUPFAM" id="SSF47413">
    <property type="entry name" value="lambda repressor-like DNA-binding domains"/>
    <property type="match status" value="1"/>
</dbReference>
<feature type="domain" description="HTH cro/C1-type" evidence="5">
    <location>
        <begin position="54"/>
        <end position="90"/>
    </location>
</feature>
<accession>Q1YQA4</accession>
<keyword evidence="1" id="KW-0805">Transcription regulation</keyword>
<keyword evidence="3" id="KW-0804">Transcription</keyword>
<keyword evidence="2" id="KW-0238">DNA-binding</keyword>
<dbReference type="EMBL" id="AAPI01000007">
    <property type="protein sequence ID" value="EAS46339.1"/>
    <property type="molecule type" value="Genomic_DNA"/>
</dbReference>
<evidence type="ECO:0000256" key="2">
    <source>
        <dbReference type="ARBA" id="ARBA00023125"/>
    </source>
</evidence>
<evidence type="ECO:0000313" key="6">
    <source>
        <dbReference type="EMBL" id="EAS46339.1"/>
    </source>
</evidence>
<dbReference type="InterPro" id="IPR001387">
    <property type="entry name" value="Cro/C1-type_HTH"/>
</dbReference>
<evidence type="ECO:0000256" key="1">
    <source>
        <dbReference type="ARBA" id="ARBA00023015"/>
    </source>
</evidence>
<evidence type="ECO:0000256" key="3">
    <source>
        <dbReference type="ARBA" id="ARBA00023163"/>
    </source>
</evidence>
<name>Q1YQA4_9GAMM</name>
<dbReference type="Proteomes" id="UP000005555">
    <property type="component" value="Unassembled WGS sequence"/>
</dbReference>